<proteinExistence type="predicted"/>
<sequence length="81" mass="9111">MTLNLTDIRDAYEACSTAKSANERRQCFEVYGLDSDKVDRYYERVCAMERQIDQGDSVGQNMVGGGGALVLYLMAYCILRV</sequence>
<feature type="transmembrane region" description="Helical" evidence="1">
    <location>
        <begin position="58"/>
        <end position="79"/>
    </location>
</feature>
<keyword evidence="1" id="KW-0812">Transmembrane</keyword>
<reference evidence="3" key="1">
    <citation type="journal article" date="2016" name="Nat. Commun.">
        <title>The Gonium pectorale genome demonstrates co-option of cell cycle regulation during the evolution of multicellularity.</title>
        <authorList>
            <person name="Hanschen E.R."/>
            <person name="Marriage T.N."/>
            <person name="Ferris P.J."/>
            <person name="Hamaji T."/>
            <person name="Toyoda A."/>
            <person name="Fujiyama A."/>
            <person name="Neme R."/>
            <person name="Noguchi H."/>
            <person name="Minakuchi Y."/>
            <person name="Suzuki M."/>
            <person name="Kawai-Toyooka H."/>
            <person name="Smith D.R."/>
            <person name="Sparks H."/>
            <person name="Anderson J."/>
            <person name="Bakaric R."/>
            <person name="Luria V."/>
            <person name="Karger A."/>
            <person name="Kirschner M.W."/>
            <person name="Durand P.M."/>
            <person name="Michod R.E."/>
            <person name="Nozaki H."/>
            <person name="Olson B.J."/>
        </authorList>
    </citation>
    <scope>NUCLEOTIDE SEQUENCE [LARGE SCALE GENOMIC DNA]</scope>
    <source>
        <strain evidence="3">NIES-2863</strain>
    </source>
</reference>
<protein>
    <submittedName>
        <fullName evidence="2">Uncharacterized protein</fullName>
    </submittedName>
</protein>
<dbReference type="Proteomes" id="UP000075714">
    <property type="component" value="Unassembled WGS sequence"/>
</dbReference>
<gene>
    <name evidence="2" type="ORF">GPECTOR_17g934</name>
</gene>
<accession>A0A150GKP3</accession>
<dbReference type="OrthoDB" id="545151at2759"/>
<evidence type="ECO:0000313" key="3">
    <source>
        <dbReference type="Proteomes" id="UP000075714"/>
    </source>
</evidence>
<evidence type="ECO:0000313" key="2">
    <source>
        <dbReference type="EMBL" id="KXZ50295.1"/>
    </source>
</evidence>
<comment type="caution">
    <text evidence="2">The sequence shown here is derived from an EMBL/GenBank/DDBJ whole genome shotgun (WGS) entry which is preliminary data.</text>
</comment>
<keyword evidence="3" id="KW-1185">Reference proteome</keyword>
<name>A0A150GKP3_GONPE</name>
<keyword evidence="1" id="KW-1133">Transmembrane helix</keyword>
<dbReference type="AlphaFoldDB" id="A0A150GKP3"/>
<evidence type="ECO:0000256" key="1">
    <source>
        <dbReference type="SAM" id="Phobius"/>
    </source>
</evidence>
<keyword evidence="1" id="KW-0472">Membrane</keyword>
<organism evidence="2 3">
    <name type="scientific">Gonium pectorale</name>
    <name type="common">Green alga</name>
    <dbReference type="NCBI Taxonomy" id="33097"/>
    <lineage>
        <taxon>Eukaryota</taxon>
        <taxon>Viridiplantae</taxon>
        <taxon>Chlorophyta</taxon>
        <taxon>core chlorophytes</taxon>
        <taxon>Chlorophyceae</taxon>
        <taxon>CS clade</taxon>
        <taxon>Chlamydomonadales</taxon>
        <taxon>Volvocaceae</taxon>
        <taxon>Gonium</taxon>
    </lineage>
</organism>
<dbReference type="EMBL" id="LSYV01000018">
    <property type="protein sequence ID" value="KXZ50295.1"/>
    <property type="molecule type" value="Genomic_DNA"/>
</dbReference>